<name>A0A8B7YVB9_ACAPL</name>
<evidence type="ECO:0000256" key="10">
    <source>
        <dbReference type="ARBA" id="ARBA00023136"/>
    </source>
</evidence>
<evidence type="ECO:0000313" key="18">
    <source>
        <dbReference type="RefSeq" id="XP_022097259.1"/>
    </source>
</evidence>
<evidence type="ECO:0000256" key="15">
    <source>
        <dbReference type="SAM" id="MobiDB-lite"/>
    </source>
</evidence>
<keyword evidence="5 16" id="KW-0812">Transmembrane</keyword>
<protein>
    <recommendedName>
        <fullName evidence="13">cardiolipin synthase (CMP-forming)</fullName>
        <ecNumber evidence="13">2.7.8.41</ecNumber>
    </recommendedName>
</protein>
<feature type="transmembrane region" description="Helical" evidence="16">
    <location>
        <begin position="315"/>
        <end position="333"/>
    </location>
</feature>
<dbReference type="EC" id="2.7.8.41" evidence="13"/>
<evidence type="ECO:0000256" key="8">
    <source>
        <dbReference type="ARBA" id="ARBA00023098"/>
    </source>
</evidence>
<dbReference type="Gene3D" id="1.20.120.1760">
    <property type="match status" value="1"/>
</dbReference>
<dbReference type="GO" id="GO:0032049">
    <property type="term" value="P:cardiolipin biosynthetic process"/>
    <property type="evidence" value="ECO:0007669"/>
    <property type="project" value="TreeGrafter"/>
</dbReference>
<comment type="catalytic activity">
    <reaction evidence="14">
        <text>a CDP-1,2-diacyl-sn-glycerol + a 1,2-diacyl-sn-glycero-3-phospho-(1'-sn-glycerol) = a cardiolipin + CMP + H(+)</text>
        <dbReference type="Rhea" id="RHEA:32931"/>
        <dbReference type="ChEBI" id="CHEBI:15378"/>
        <dbReference type="ChEBI" id="CHEBI:58332"/>
        <dbReference type="ChEBI" id="CHEBI:60377"/>
        <dbReference type="ChEBI" id="CHEBI:62237"/>
        <dbReference type="ChEBI" id="CHEBI:64716"/>
        <dbReference type="EC" id="2.7.8.41"/>
    </reaction>
</comment>
<feature type="compositionally biased region" description="Basic and acidic residues" evidence="15">
    <location>
        <begin position="107"/>
        <end position="118"/>
    </location>
</feature>
<keyword evidence="17" id="KW-1185">Reference proteome</keyword>
<evidence type="ECO:0000256" key="4">
    <source>
        <dbReference type="ARBA" id="ARBA00022679"/>
    </source>
</evidence>
<evidence type="ECO:0000256" key="3">
    <source>
        <dbReference type="ARBA" id="ARBA00022516"/>
    </source>
</evidence>
<evidence type="ECO:0000256" key="7">
    <source>
        <dbReference type="ARBA" id="ARBA00022989"/>
    </source>
</evidence>
<keyword evidence="7 16" id="KW-1133">Transmembrane helix</keyword>
<proteinExistence type="inferred from homology"/>
<dbReference type="Pfam" id="PF01066">
    <property type="entry name" value="CDP-OH_P_transf"/>
    <property type="match status" value="1"/>
</dbReference>
<accession>A0A8B7YVB9</accession>
<dbReference type="FunFam" id="1.20.120.1760:FF:000005">
    <property type="entry name" value="Cardiolipin synthase 1"/>
    <property type="match status" value="1"/>
</dbReference>
<dbReference type="PANTHER" id="PTHR14269">
    <property type="entry name" value="CDP-DIACYLGLYCEROL--GLYCEROL-3-PHOSPHATE 3-PHOSPHATIDYLTRANSFERASE-RELATED"/>
    <property type="match status" value="1"/>
</dbReference>
<dbReference type="RefSeq" id="XP_022097259.1">
    <property type="nucleotide sequence ID" value="XM_022241567.1"/>
</dbReference>
<feature type="transmembrane region" description="Helical" evidence="16">
    <location>
        <begin position="244"/>
        <end position="267"/>
    </location>
</feature>
<dbReference type="KEGG" id="aplc:110982851"/>
<dbReference type="GeneID" id="110982851"/>
<keyword evidence="12" id="KW-1208">Phospholipid metabolism</keyword>
<evidence type="ECO:0000256" key="14">
    <source>
        <dbReference type="ARBA" id="ARBA00047433"/>
    </source>
</evidence>
<dbReference type="PANTHER" id="PTHR14269:SF60">
    <property type="entry name" value="CARDIOLIPIN SYNTHASE (CMP-FORMING)"/>
    <property type="match status" value="1"/>
</dbReference>
<evidence type="ECO:0000256" key="12">
    <source>
        <dbReference type="ARBA" id="ARBA00023264"/>
    </source>
</evidence>
<dbReference type="GO" id="GO:0043337">
    <property type="term" value="F:cardiolipin synthase (CMP-forming)"/>
    <property type="evidence" value="ECO:0007669"/>
    <property type="project" value="UniProtKB-EC"/>
</dbReference>
<dbReference type="GO" id="GO:0005743">
    <property type="term" value="C:mitochondrial inner membrane"/>
    <property type="evidence" value="ECO:0007669"/>
    <property type="project" value="UniProtKB-SubCell"/>
</dbReference>
<comment type="similarity">
    <text evidence="2">Belongs to the CDP-alcohol phosphatidyltransferase class-I family.</text>
</comment>
<keyword evidence="11" id="KW-0594">Phospholipid biosynthesis</keyword>
<dbReference type="InterPro" id="IPR043130">
    <property type="entry name" value="CDP-OH_PTrfase_TM_dom"/>
</dbReference>
<evidence type="ECO:0000256" key="11">
    <source>
        <dbReference type="ARBA" id="ARBA00023209"/>
    </source>
</evidence>
<organism evidence="17 18">
    <name type="scientific">Acanthaster planci</name>
    <name type="common">Crown-of-thorns starfish</name>
    <dbReference type="NCBI Taxonomy" id="133434"/>
    <lineage>
        <taxon>Eukaryota</taxon>
        <taxon>Metazoa</taxon>
        <taxon>Echinodermata</taxon>
        <taxon>Eleutherozoa</taxon>
        <taxon>Asterozoa</taxon>
        <taxon>Asteroidea</taxon>
        <taxon>Valvatacea</taxon>
        <taxon>Valvatida</taxon>
        <taxon>Acanthasteridae</taxon>
        <taxon>Acanthaster</taxon>
    </lineage>
</organism>
<keyword evidence="4" id="KW-0808">Transferase</keyword>
<dbReference type="OrthoDB" id="10020554at2759"/>
<dbReference type="InterPro" id="IPR050324">
    <property type="entry name" value="CDP-alcohol_PTase-I"/>
</dbReference>
<evidence type="ECO:0000256" key="1">
    <source>
        <dbReference type="ARBA" id="ARBA00004448"/>
    </source>
</evidence>
<dbReference type="AlphaFoldDB" id="A0A8B7YVB9"/>
<sequence>MSSCWTTFFTFVVAMNGQSARILEAASGLLSNAARVPNSVKTLTFKTFKCSTCLCDQGPCIYPHIKNPIWWTQAKSVTALAVSTHTWLSTVHGLRHPKLYSTSSPQKADDEQGAKDDMLSSGESPVKANLAENEAACGKKRKGKMNRYVKRASKATEKMKEKMADKVKDIKENIFTIPNLLSTTRLVMSPVLGYLVIQECYTLGTCLFVMAGITDLLDGFIARNFRNQQSVLGSIIDPLADKCLVAILTLSLTFSGLIPVPLTILMVSRDVGLVGSVFYLRYQSLPPPRTVSRFFDITHATVQLKPTTISKLNTAVQLGLVGFTLAAPVFHYVDHPLLHALWYATAATTILSGFSYVFSKDAFKFLRK</sequence>
<evidence type="ECO:0000256" key="2">
    <source>
        <dbReference type="ARBA" id="ARBA00010441"/>
    </source>
</evidence>
<dbReference type="Proteomes" id="UP000694845">
    <property type="component" value="Unplaced"/>
</dbReference>
<keyword evidence="8" id="KW-0443">Lipid metabolism</keyword>
<evidence type="ECO:0000256" key="6">
    <source>
        <dbReference type="ARBA" id="ARBA00022792"/>
    </source>
</evidence>
<keyword evidence="3" id="KW-0444">Lipid biosynthesis</keyword>
<dbReference type="InterPro" id="IPR000462">
    <property type="entry name" value="CDP-OH_P_trans"/>
</dbReference>
<keyword evidence="9" id="KW-0496">Mitochondrion</keyword>
<gene>
    <name evidence="18" type="primary">LOC110982851</name>
</gene>
<evidence type="ECO:0000256" key="5">
    <source>
        <dbReference type="ARBA" id="ARBA00022692"/>
    </source>
</evidence>
<evidence type="ECO:0000313" key="17">
    <source>
        <dbReference type="Proteomes" id="UP000694845"/>
    </source>
</evidence>
<evidence type="ECO:0000256" key="13">
    <source>
        <dbReference type="ARBA" id="ARBA00039001"/>
    </source>
</evidence>
<evidence type="ECO:0000256" key="16">
    <source>
        <dbReference type="SAM" id="Phobius"/>
    </source>
</evidence>
<evidence type="ECO:0000256" key="9">
    <source>
        <dbReference type="ARBA" id="ARBA00023128"/>
    </source>
</evidence>
<comment type="subcellular location">
    <subcellularLocation>
        <location evidence="1">Mitochondrion inner membrane</location>
        <topology evidence="1">Multi-pass membrane protein</topology>
    </subcellularLocation>
</comment>
<keyword evidence="10 16" id="KW-0472">Membrane</keyword>
<feature type="transmembrane region" description="Helical" evidence="16">
    <location>
        <begin position="339"/>
        <end position="358"/>
    </location>
</feature>
<reference evidence="18" key="1">
    <citation type="submission" date="2025-08" db="UniProtKB">
        <authorList>
            <consortium name="RefSeq"/>
        </authorList>
    </citation>
    <scope>IDENTIFICATION</scope>
</reference>
<keyword evidence="6" id="KW-0999">Mitochondrion inner membrane</keyword>
<feature type="region of interest" description="Disordered" evidence="15">
    <location>
        <begin position="99"/>
        <end position="124"/>
    </location>
</feature>
<dbReference type="CTD" id="54675"/>